<protein>
    <submittedName>
        <fullName evidence="1">Uncharacterized protein</fullName>
    </submittedName>
</protein>
<comment type="caution">
    <text evidence="1">The sequence shown here is derived from an EMBL/GenBank/DDBJ whole genome shotgun (WGS) entry which is preliminary data.</text>
</comment>
<gene>
    <name evidence="1" type="ORF">JZ788_03990</name>
</gene>
<dbReference type="RefSeq" id="WP_249938805.1">
    <property type="nucleotide sequence ID" value="NZ_JAGFEW010000006.1"/>
</dbReference>
<evidence type="ECO:0000313" key="1">
    <source>
        <dbReference type="EMBL" id="MBV5094926.1"/>
    </source>
</evidence>
<accession>A0A949Q1M2</accession>
<dbReference type="AlphaFoldDB" id="A0A949Q1M2"/>
<sequence>MVKSLSVMGITDSDFPMSSITGRANLLLTTSTGGGVQMGIKNKENQRIDFRLLTTKKEKSRFSFFVNKLNRLPGFLFTATFTAPARQLRPTAR</sequence>
<name>A0A949Q1M2_9ENTR</name>
<dbReference type="EMBL" id="JAGFEW010000006">
    <property type="protein sequence ID" value="MBV5094926.1"/>
    <property type="molecule type" value="Genomic_DNA"/>
</dbReference>
<proteinExistence type="predicted"/>
<evidence type="ECO:0000313" key="2">
    <source>
        <dbReference type="Proteomes" id="UP000746420"/>
    </source>
</evidence>
<keyword evidence="2" id="KW-1185">Reference proteome</keyword>
<reference evidence="1 2" key="1">
    <citation type="submission" date="2021-03" db="EMBL/GenBank/DDBJ databases">
        <title>Tenobrionicola molitorae gen. nov., sp. nov. and Tenobrionicola larvae sp. nov., isolated from larvae of the mealworm Tenobrio molitor L., a proposal to transfer Erwinia teleogrylli Liu et al. 2016 to a new genus Entomohabitans as Entomohabitans teleogrylli comb. nov.</title>
        <authorList>
            <person name="Lee S.D."/>
            <person name="Yang H.L."/>
            <person name="Kim I.S."/>
        </authorList>
    </citation>
    <scope>NUCLEOTIDE SEQUENCE [LARGE SCALE GENOMIC DNA]</scope>
    <source>
        <strain evidence="1 2">YMB-R21</strain>
    </source>
</reference>
<organism evidence="1 2">
    <name type="scientific">Tenebrionicola larvae</name>
    <dbReference type="NCBI Taxonomy" id="2815733"/>
    <lineage>
        <taxon>Bacteria</taxon>
        <taxon>Pseudomonadati</taxon>
        <taxon>Pseudomonadota</taxon>
        <taxon>Gammaproteobacteria</taxon>
        <taxon>Enterobacterales</taxon>
        <taxon>Enterobacteriaceae</taxon>
        <taxon>Tenebrionibacter/Tenebrionicola group</taxon>
        <taxon>Tenebrionicola</taxon>
    </lineage>
</organism>
<dbReference type="Proteomes" id="UP000746420">
    <property type="component" value="Unassembled WGS sequence"/>
</dbReference>